<keyword evidence="5" id="KW-1185">Reference proteome</keyword>
<organism evidence="4 5">
    <name type="scientific">Clohesyomyces aquaticus</name>
    <dbReference type="NCBI Taxonomy" id="1231657"/>
    <lineage>
        <taxon>Eukaryota</taxon>
        <taxon>Fungi</taxon>
        <taxon>Dikarya</taxon>
        <taxon>Ascomycota</taxon>
        <taxon>Pezizomycotina</taxon>
        <taxon>Dothideomycetes</taxon>
        <taxon>Pleosporomycetidae</taxon>
        <taxon>Pleosporales</taxon>
        <taxon>Lindgomycetaceae</taxon>
        <taxon>Clohesyomyces</taxon>
    </lineage>
</organism>
<accession>A0A1Y1Z8A6</accession>
<dbReference type="SUPFAM" id="SSF46579">
    <property type="entry name" value="Prefoldin"/>
    <property type="match status" value="1"/>
</dbReference>
<dbReference type="STRING" id="1231657.A0A1Y1Z8A6"/>
<dbReference type="PANTHER" id="PTHR20903">
    <property type="entry name" value="PREFOLDIN SUBUNIT 1-RELATED"/>
    <property type="match status" value="1"/>
</dbReference>
<dbReference type="InterPro" id="IPR009053">
    <property type="entry name" value="Prefoldin"/>
</dbReference>
<dbReference type="EMBL" id="MCFA01000116">
    <property type="protein sequence ID" value="ORY06498.1"/>
    <property type="molecule type" value="Genomic_DNA"/>
</dbReference>
<reference evidence="4 5" key="1">
    <citation type="submission" date="2016-07" db="EMBL/GenBank/DDBJ databases">
        <title>Pervasive Adenine N6-methylation of Active Genes in Fungi.</title>
        <authorList>
            <consortium name="DOE Joint Genome Institute"/>
            <person name="Mondo S.J."/>
            <person name="Dannebaum R.O."/>
            <person name="Kuo R.C."/>
            <person name="Labutti K."/>
            <person name="Haridas S."/>
            <person name="Kuo A."/>
            <person name="Salamov A."/>
            <person name="Ahrendt S.R."/>
            <person name="Lipzen A."/>
            <person name="Sullivan W."/>
            <person name="Andreopoulos W.B."/>
            <person name="Clum A."/>
            <person name="Lindquist E."/>
            <person name="Daum C."/>
            <person name="Ramamoorthy G.K."/>
            <person name="Gryganskyi A."/>
            <person name="Culley D."/>
            <person name="Magnuson J.K."/>
            <person name="James T.Y."/>
            <person name="O'Malley M.A."/>
            <person name="Stajich J.E."/>
            <person name="Spatafora J.W."/>
            <person name="Visel A."/>
            <person name="Grigoriev I.V."/>
        </authorList>
    </citation>
    <scope>NUCLEOTIDE SEQUENCE [LARGE SCALE GENOMIC DNA]</scope>
    <source>
        <strain evidence="4 5">CBS 115471</strain>
    </source>
</reference>
<dbReference type="InterPro" id="IPR002777">
    <property type="entry name" value="PFD_beta-like"/>
</dbReference>
<dbReference type="GO" id="GO:0051082">
    <property type="term" value="F:unfolded protein binding"/>
    <property type="evidence" value="ECO:0007669"/>
    <property type="project" value="InterPro"/>
</dbReference>
<keyword evidence="2" id="KW-0143">Chaperone</keyword>
<dbReference type="OrthoDB" id="2015447at2759"/>
<dbReference type="GO" id="GO:0044183">
    <property type="term" value="F:protein folding chaperone"/>
    <property type="evidence" value="ECO:0007669"/>
    <property type="project" value="TreeGrafter"/>
</dbReference>
<comment type="similarity">
    <text evidence="1">Belongs to the prefoldin subunit beta family.</text>
</comment>
<protein>
    <submittedName>
        <fullName evidence="4">Prefoldin</fullName>
    </submittedName>
</protein>
<keyword evidence="3" id="KW-0175">Coiled coil</keyword>
<sequence length="120" mass="13433">MPIPNEALQKMLQEIGQKKAFAEQQLSIVRQQMAVKNRENRMLQLTASEVGSLPADTKVYEGVGKMFVCTPIPEVQKRISTESDALKSEMANLDKKQDYLEKTYTNSKNSLEQVLRGGGS</sequence>
<evidence type="ECO:0000256" key="2">
    <source>
        <dbReference type="ARBA" id="ARBA00023186"/>
    </source>
</evidence>
<comment type="caution">
    <text evidence="4">The sequence shown here is derived from an EMBL/GenBank/DDBJ whole genome shotgun (WGS) entry which is preliminary data.</text>
</comment>
<dbReference type="Proteomes" id="UP000193144">
    <property type="component" value="Unassembled WGS sequence"/>
</dbReference>
<evidence type="ECO:0000313" key="4">
    <source>
        <dbReference type="EMBL" id="ORY06498.1"/>
    </source>
</evidence>
<evidence type="ECO:0000256" key="1">
    <source>
        <dbReference type="ARBA" id="ARBA00008045"/>
    </source>
</evidence>
<feature type="coiled-coil region" evidence="3">
    <location>
        <begin position="5"/>
        <end position="32"/>
    </location>
</feature>
<dbReference type="PANTHER" id="PTHR20903:SF0">
    <property type="entry name" value="PREFOLDIN SUBUNIT 1"/>
    <property type="match status" value="1"/>
</dbReference>
<dbReference type="GO" id="GO:0016272">
    <property type="term" value="C:prefoldin complex"/>
    <property type="evidence" value="ECO:0007669"/>
    <property type="project" value="InterPro"/>
</dbReference>
<dbReference type="Pfam" id="PF01920">
    <property type="entry name" value="Prefoldin_2"/>
    <property type="match status" value="1"/>
</dbReference>
<gene>
    <name evidence="4" type="ORF">BCR34DRAFT_33101</name>
</gene>
<dbReference type="GO" id="GO:0005737">
    <property type="term" value="C:cytoplasm"/>
    <property type="evidence" value="ECO:0007669"/>
    <property type="project" value="TreeGrafter"/>
</dbReference>
<dbReference type="Gene3D" id="1.10.287.370">
    <property type="match status" value="1"/>
</dbReference>
<dbReference type="AlphaFoldDB" id="A0A1Y1Z8A6"/>
<evidence type="ECO:0000313" key="5">
    <source>
        <dbReference type="Proteomes" id="UP000193144"/>
    </source>
</evidence>
<name>A0A1Y1Z8A6_9PLEO</name>
<evidence type="ECO:0000256" key="3">
    <source>
        <dbReference type="SAM" id="Coils"/>
    </source>
</evidence>
<proteinExistence type="inferred from homology"/>